<gene>
    <name evidence="2" type="ORF">SAMN05421869_104495</name>
</gene>
<sequence length="116" mass="12983">MGIAVQTLDSVYGRSAAGVKARLEHSDLSGWRVQAEAETDDDGCVKEWHDRAFARGLYRIVFDSDRYFVSLGLSAAYPEISVMFRMQEDGGPHEIQIRLQLLLSPHAYSTYFGSHG</sequence>
<accession>A0A1G8IHA7</accession>
<dbReference type="PANTHER" id="PTHR10395:SF7">
    <property type="entry name" value="5-HYDROXYISOURATE HYDROLASE"/>
    <property type="match status" value="1"/>
</dbReference>
<dbReference type="Gene3D" id="2.60.40.180">
    <property type="entry name" value="Transthyretin/hydroxyisourate hydrolase domain"/>
    <property type="match status" value="1"/>
</dbReference>
<organism evidence="2 3">
    <name type="scientific">Nonomuraea jiangxiensis</name>
    <dbReference type="NCBI Taxonomy" id="633440"/>
    <lineage>
        <taxon>Bacteria</taxon>
        <taxon>Bacillati</taxon>
        <taxon>Actinomycetota</taxon>
        <taxon>Actinomycetes</taxon>
        <taxon>Streptosporangiales</taxon>
        <taxon>Streptosporangiaceae</taxon>
        <taxon>Nonomuraea</taxon>
    </lineage>
</organism>
<dbReference type="InterPro" id="IPR036817">
    <property type="entry name" value="Transthyretin/HIU_hydrolase_sf"/>
</dbReference>
<proteinExistence type="predicted"/>
<feature type="domain" description="Transthyretin/hydroxyisourate hydrolase" evidence="1">
    <location>
        <begin position="4"/>
        <end position="113"/>
    </location>
</feature>
<dbReference type="STRING" id="633440.SAMN05421869_104495"/>
<name>A0A1G8IHA7_9ACTN</name>
<keyword evidence="2" id="KW-0378">Hydrolase</keyword>
<evidence type="ECO:0000313" key="2">
    <source>
        <dbReference type="EMBL" id="SDI18418.1"/>
    </source>
</evidence>
<dbReference type="InterPro" id="IPR023416">
    <property type="entry name" value="Transthyretin/HIU_hydrolase_d"/>
</dbReference>
<protein>
    <submittedName>
        <fullName evidence="2">5-hydroxyisourate hydrolase</fullName>
    </submittedName>
</protein>
<dbReference type="PRINTS" id="PR00189">
    <property type="entry name" value="TRNSTHYRETIN"/>
</dbReference>
<dbReference type="AlphaFoldDB" id="A0A1G8IHA7"/>
<reference evidence="2 3" key="1">
    <citation type="submission" date="2016-10" db="EMBL/GenBank/DDBJ databases">
        <authorList>
            <person name="de Groot N.N."/>
        </authorList>
    </citation>
    <scope>NUCLEOTIDE SEQUENCE [LARGE SCALE GENOMIC DNA]</scope>
    <source>
        <strain evidence="2 3">CGMCC 4.6533</strain>
    </source>
</reference>
<evidence type="ECO:0000259" key="1">
    <source>
        <dbReference type="Pfam" id="PF00576"/>
    </source>
</evidence>
<evidence type="ECO:0000313" key="3">
    <source>
        <dbReference type="Proteomes" id="UP000199202"/>
    </source>
</evidence>
<dbReference type="GO" id="GO:0016787">
    <property type="term" value="F:hydrolase activity"/>
    <property type="evidence" value="ECO:0007669"/>
    <property type="project" value="UniProtKB-KW"/>
</dbReference>
<dbReference type="Pfam" id="PF00576">
    <property type="entry name" value="Transthyretin"/>
    <property type="match status" value="1"/>
</dbReference>
<dbReference type="OrthoDB" id="9792386at2"/>
<dbReference type="PANTHER" id="PTHR10395">
    <property type="entry name" value="URICASE AND TRANSTHYRETIN-RELATED"/>
    <property type="match status" value="1"/>
</dbReference>
<dbReference type="Proteomes" id="UP000199202">
    <property type="component" value="Unassembled WGS sequence"/>
</dbReference>
<keyword evidence="3" id="KW-1185">Reference proteome</keyword>
<dbReference type="GO" id="GO:0006144">
    <property type="term" value="P:purine nucleobase metabolic process"/>
    <property type="evidence" value="ECO:0007669"/>
    <property type="project" value="TreeGrafter"/>
</dbReference>
<dbReference type="InterPro" id="IPR000895">
    <property type="entry name" value="Transthyretin/HIU_hydrolase"/>
</dbReference>
<dbReference type="SUPFAM" id="SSF49472">
    <property type="entry name" value="Transthyretin (synonym: prealbumin)"/>
    <property type="match status" value="1"/>
</dbReference>
<dbReference type="EMBL" id="FNDJ01000004">
    <property type="protein sequence ID" value="SDI18418.1"/>
    <property type="molecule type" value="Genomic_DNA"/>
</dbReference>